<reference evidence="13" key="1">
    <citation type="journal article" date="2015" name="Genome Announc.">
        <title>Genome sequence of the AIDS-associated pathogen Penicillium marneffei (ATCC18224) and its near taxonomic relative Talaromyces stipitatus (ATCC10500).</title>
        <authorList>
            <person name="Nierman W.C."/>
            <person name="Fedorova-Abrams N.D."/>
            <person name="Andrianopoulos A."/>
        </authorList>
    </citation>
    <scope>NUCLEOTIDE SEQUENCE [LARGE SCALE GENOMIC DNA]</scope>
    <source>
        <strain evidence="13">ATCC 10500 / CBS 375.48 / QM 6759 / NRRL 1006</strain>
    </source>
</reference>
<feature type="transmembrane region" description="Helical" evidence="8">
    <location>
        <begin position="439"/>
        <end position="461"/>
    </location>
</feature>
<dbReference type="GO" id="GO:0005886">
    <property type="term" value="C:plasma membrane"/>
    <property type="evidence" value="ECO:0007669"/>
    <property type="project" value="TreeGrafter"/>
</dbReference>
<feature type="compositionally biased region" description="Polar residues" evidence="7">
    <location>
        <begin position="896"/>
        <end position="911"/>
    </location>
</feature>
<comment type="subcellular location">
    <subcellularLocation>
        <location evidence="1">Membrane</location>
        <topology evidence="1">Multi-pass membrane protein</topology>
    </subcellularLocation>
</comment>
<feature type="domain" description="CSC1/OSCA1-like cytosolic" evidence="11">
    <location>
        <begin position="213"/>
        <end position="377"/>
    </location>
</feature>
<organism evidence="12 13">
    <name type="scientific">Talaromyces stipitatus (strain ATCC 10500 / CBS 375.48 / QM 6759 / NRRL 1006)</name>
    <name type="common">Penicillium stipitatum</name>
    <dbReference type="NCBI Taxonomy" id="441959"/>
    <lineage>
        <taxon>Eukaryota</taxon>
        <taxon>Fungi</taxon>
        <taxon>Dikarya</taxon>
        <taxon>Ascomycota</taxon>
        <taxon>Pezizomycotina</taxon>
        <taxon>Eurotiomycetes</taxon>
        <taxon>Eurotiomycetidae</taxon>
        <taxon>Eurotiales</taxon>
        <taxon>Trichocomaceae</taxon>
        <taxon>Talaromyces</taxon>
        <taxon>Talaromyces sect. Talaromyces</taxon>
    </lineage>
</organism>
<dbReference type="PANTHER" id="PTHR13018:SF149">
    <property type="entry name" value="DOMAIN PROTEIN, PUTATIVE (AFU_ORTHOLOGUE AFUA_3G11660)-RELATED"/>
    <property type="match status" value="1"/>
</dbReference>
<dbReference type="InterPro" id="IPR003864">
    <property type="entry name" value="CSC1/OSCA1-like_7TM"/>
</dbReference>
<feature type="domain" description="CSC1/OSCA1-like N-terminal transmembrane" evidence="10">
    <location>
        <begin position="39"/>
        <end position="190"/>
    </location>
</feature>
<dbReference type="GeneID" id="8099052"/>
<feature type="region of interest" description="Disordered" evidence="7">
    <location>
        <begin position="945"/>
        <end position="966"/>
    </location>
</feature>
<feature type="region of interest" description="Disordered" evidence="7">
    <location>
        <begin position="841"/>
        <end position="916"/>
    </location>
</feature>
<evidence type="ECO:0000313" key="12">
    <source>
        <dbReference type="EMBL" id="EED19656.1"/>
    </source>
</evidence>
<evidence type="ECO:0000256" key="6">
    <source>
        <dbReference type="ARBA" id="ARBA00023136"/>
    </source>
</evidence>
<feature type="compositionally biased region" description="Low complexity" evidence="7">
    <location>
        <begin position="849"/>
        <end position="861"/>
    </location>
</feature>
<feature type="compositionally biased region" description="Basic and acidic residues" evidence="7">
    <location>
        <begin position="877"/>
        <end position="888"/>
    </location>
</feature>
<protein>
    <submittedName>
        <fullName evidence="12">DUF221 domain protein, putative</fullName>
    </submittedName>
</protein>
<feature type="domain" description="CSC1/OSCA1-like 7TM region" evidence="9">
    <location>
        <begin position="388"/>
        <end position="670"/>
    </location>
</feature>
<proteinExistence type="inferred from homology"/>
<dbReference type="Pfam" id="PF13967">
    <property type="entry name" value="RSN1_TM"/>
    <property type="match status" value="1"/>
</dbReference>
<dbReference type="Proteomes" id="UP000001745">
    <property type="component" value="Unassembled WGS sequence"/>
</dbReference>
<feature type="transmembrane region" description="Helical" evidence="8">
    <location>
        <begin position="678"/>
        <end position="698"/>
    </location>
</feature>
<evidence type="ECO:0000256" key="7">
    <source>
        <dbReference type="SAM" id="MobiDB-lite"/>
    </source>
</evidence>
<dbReference type="GO" id="GO:0005227">
    <property type="term" value="F:calcium-activated cation channel activity"/>
    <property type="evidence" value="ECO:0007669"/>
    <property type="project" value="InterPro"/>
</dbReference>
<feature type="transmembrane region" description="Helical" evidence="8">
    <location>
        <begin position="39"/>
        <end position="61"/>
    </location>
</feature>
<dbReference type="OrthoDB" id="2150324at2759"/>
<feature type="transmembrane region" description="Helical" evidence="8">
    <location>
        <begin position="647"/>
        <end position="672"/>
    </location>
</feature>
<feature type="transmembrane region" description="Helical" evidence="8">
    <location>
        <begin position="393"/>
        <end position="414"/>
    </location>
</feature>
<dbReference type="PANTHER" id="PTHR13018">
    <property type="entry name" value="PROBABLE MEMBRANE PROTEIN DUF221-RELATED"/>
    <property type="match status" value="1"/>
</dbReference>
<dbReference type="VEuPathDB" id="FungiDB:TSTA_029330"/>
<evidence type="ECO:0000256" key="8">
    <source>
        <dbReference type="SAM" id="Phobius"/>
    </source>
</evidence>
<evidence type="ECO:0000259" key="10">
    <source>
        <dbReference type="Pfam" id="PF13967"/>
    </source>
</evidence>
<dbReference type="RefSeq" id="XP_002480090.1">
    <property type="nucleotide sequence ID" value="XM_002480045.1"/>
</dbReference>
<keyword evidence="13" id="KW-1185">Reference proteome</keyword>
<dbReference type="EMBL" id="EQ962654">
    <property type="protein sequence ID" value="EED19656.1"/>
    <property type="molecule type" value="Genomic_DNA"/>
</dbReference>
<dbReference type="eggNOG" id="KOG1134">
    <property type="taxonomic scope" value="Eukaryota"/>
</dbReference>
<feature type="transmembrane region" description="Helical" evidence="8">
    <location>
        <begin position="599"/>
        <end position="626"/>
    </location>
</feature>
<evidence type="ECO:0000256" key="2">
    <source>
        <dbReference type="ARBA" id="ARBA00007779"/>
    </source>
</evidence>
<sequence>MAGPIYHTMALRDDGSLSPADQFLRLIQNPFKEAIQLNAFWVSLATSLGISALLALLFSLFRPYHNAIYAPKVKHADQKHAPPPVGKGVFAWVPPVLSVKEQDLADRIGLDAVIFLRCAKVMRNIFLVLSVIGCGILIAVNITQSNGSAVPGTSAFTLMTPLYILTDAVWAQVVCAYIFDIVIMFFLWKNYRHIVALRRRYFESSDYQMSLHARTLMITSVPPNLRSEEGLMRLTDNVNPTSSLPRTTIGRNVKDLPSLIKKHDEAVRELESVLAKYLKNPDRLPINRPTMRGKLNGEKTTGKVDAIDYLTDRIQELEARIKDVRQSVDKRNPMPYGFASWEAIEHAHAVAYTARKKKPQGTIIRLAPRPHDIIWENLHLSPQTRRWRRMVNVFWITLLTVLWVAPNAMIAIFLSDLNNLGLVWPAFQTSLEQHPTTWAAVQGIAAPALTSLIYLILPIFFRRLMRRAGDLTKTSREQHVIHHLYFFFVFNNLIVFSLFSAAWTYVAAVINAKNNNESAWQAIKDGHFWSKALSALCQVSPFWVTWLLQRNLGAALDLVQLFTIVWQWFMKTFMAPTPRQSIEWTAPPPFDYASYYNYYLFYATVAFCFATLQPIILPVAALYFAIDCYFKRYLLLYVFVTKNESGGLFWRVIVNRLLFGSFLSNIVIALVAKAKGTWTMVYCLAPLPFILLGFKWYCSKSFDENMIYYNKAVLNDAEALGVSMGKGPKRAGDRLYSRFGHPALFKPLITPMVHARAAETLKQVYRGRLGNFDPSAEYSDIAMQSMSNSTPGKPTESAPFEVVAESQLDFSYFKNRADFRNEFGGGIYGRPEDLISERSQTPRTFMGDSPGSSRASSPVSALNRKQPEGYDLGLQRPLERPLDSDHPAFRTPMSRIASNGSDPNGPTSLYRHSNESESRLLHNAQLPAVGGEDTIHTMDRWRTRGYGPVAQDENNPTSYDYFRGKR</sequence>
<dbReference type="PhylomeDB" id="B8M550"/>
<evidence type="ECO:0000256" key="5">
    <source>
        <dbReference type="ARBA" id="ARBA00022989"/>
    </source>
</evidence>
<evidence type="ECO:0000256" key="1">
    <source>
        <dbReference type="ARBA" id="ARBA00004141"/>
    </source>
</evidence>
<feature type="transmembrane region" description="Helical" evidence="8">
    <location>
        <begin position="125"/>
        <end position="142"/>
    </location>
</feature>
<dbReference type="Pfam" id="PF14703">
    <property type="entry name" value="PHM7_cyt"/>
    <property type="match status" value="1"/>
</dbReference>
<gene>
    <name evidence="12" type="ORF">TSTA_029330</name>
</gene>
<keyword evidence="5 8" id="KW-1133">Transmembrane helix</keyword>
<dbReference type="Pfam" id="PF02714">
    <property type="entry name" value="RSN1_7TM"/>
    <property type="match status" value="1"/>
</dbReference>
<evidence type="ECO:0000256" key="3">
    <source>
        <dbReference type="ARBA" id="ARBA00022448"/>
    </source>
</evidence>
<dbReference type="InterPro" id="IPR027815">
    <property type="entry name" value="CSC1/OSCA1-like_cyt"/>
</dbReference>
<dbReference type="InterPro" id="IPR045122">
    <property type="entry name" value="Csc1-like"/>
</dbReference>
<feature type="transmembrane region" description="Helical" evidence="8">
    <location>
        <begin position="162"/>
        <end position="188"/>
    </location>
</feature>
<dbReference type="OMA" id="VVCAWAF"/>
<evidence type="ECO:0000313" key="13">
    <source>
        <dbReference type="Proteomes" id="UP000001745"/>
    </source>
</evidence>
<evidence type="ECO:0000259" key="11">
    <source>
        <dbReference type="Pfam" id="PF14703"/>
    </source>
</evidence>
<comment type="similarity">
    <text evidence="2">Belongs to the CSC1 (TC 1.A.17) family.</text>
</comment>
<feature type="transmembrane region" description="Helical" evidence="8">
    <location>
        <begin position="482"/>
        <end position="508"/>
    </location>
</feature>
<dbReference type="HOGENOM" id="CLU_009187_1_0_1"/>
<evidence type="ECO:0000259" key="9">
    <source>
        <dbReference type="Pfam" id="PF02714"/>
    </source>
</evidence>
<keyword evidence="6 8" id="KW-0472">Membrane</keyword>
<keyword evidence="4 8" id="KW-0812">Transmembrane</keyword>
<dbReference type="InParanoid" id="B8M550"/>
<dbReference type="InterPro" id="IPR032880">
    <property type="entry name" value="CSC1/OSCA1-like_N"/>
</dbReference>
<keyword evidence="3" id="KW-0813">Transport</keyword>
<accession>B8M550</accession>
<evidence type="ECO:0000256" key="4">
    <source>
        <dbReference type="ARBA" id="ARBA00022692"/>
    </source>
</evidence>
<name>B8M550_TALSN</name>
<dbReference type="AlphaFoldDB" id="B8M550"/>